<evidence type="ECO:0000313" key="2">
    <source>
        <dbReference type="EMBL" id="MBB6628471.1"/>
    </source>
</evidence>
<proteinExistence type="predicted"/>
<gene>
    <name evidence="2" type="ORF">H5V45_14195</name>
</gene>
<evidence type="ECO:0000256" key="1">
    <source>
        <dbReference type="SAM" id="Phobius"/>
    </source>
</evidence>
<comment type="caution">
    <text evidence="2">The sequence shown here is derived from an EMBL/GenBank/DDBJ whole genome shotgun (WGS) entry which is preliminary data.</text>
</comment>
<evidence type="ECO:0000313" key="3">
    <source>
        <dbReference type="Proteomes" id="UP000523955"/>
    </source>
</evidence>
<organism evidence="2 3">
    <name type="scientific">Nocardioides luti</name>
    <dbReference type="NCBI Taxonomy" id="2761101"/>
    <lineage>
        <taxon>Bacteria</taxon>
        <taxon>Bacillati</taxon>
        <taxon>Actinomycetota</taxon>
        <taxon>Actinomycetes</taxon>
        <taxon>Propionibacteriales</taxon>
        <taxon>Nocardioidaceae</taxon>
        <taxon>Nocardioides</taxon>
    </lineage>
</organism>
<dbReference type="RefSeq" id="WP_185253524.1">
    <property type="nucleotide sequence ID" value="NZ_JACKXE010000001.1"/>
</dbReference>
<name>A0A7X0RHL5_9ACTN</name>
<accession>A0A7X0RHL5</accession>
<sequence length="67" mass="7306">MRAFLVVCLFGIISALTLLLLAGHGPWAGHTIWRMDAAHGMNVGDIPVLGMWGIGSLFCLVLLWRES</sequence>
<dbReference type="EMBL" id="JACKXE010000001">
    <property type="protein sequence ID" value="MBB6628471.1"/>
    <property type="molecule type" value="Genomic_DNA"/>
</dbReference>
<keyword evidence="3" id="KW-1185">Reference proteome</keyword>
<keyword evidence="1" id="KW-1133">Transmembrane helix</keyword>
<keyword evidence="1" id="KW-0472">Membrane</keyword>
<dbReference type="AlphaFoldDB" id="A0A7X0RHL5"/>
<keyword evidence="1" id="KW-0812">Transmembrane</keyword>
<reference evidence="2 3" key="1">
    <citation type="submission" date="2020-08" db="EMBL/GenBank/DDBJ databases">
        <authorList>
            <person name="Seo M.-J."/>
        </authorList>
    </citation>
    <scope>NUCLEOTIDE SEQUENCE [LARGE SCALE GENOMIC DNA]</scope>
    <source>
        <strain evidence="2 3">KIGAM211</strain>
    </source>
</reference>
<dbReference type="Proteomes" id="UP000523955">
    <property type="component" value="Unassembled WGS sequence"/>
</dbReference>
<protein>
    <submittedName>
        <fullName evidence="2">Uncharacterized protein</fullName>
    </submittedName>
</protein>
<feature type="transmembrane region" description="Helical" evidence="1">
    <location>
        <begin position="46"/>
        <end position="64"/>
    </location>
</feature>